<organism evidence="2">
    <name type="scientific">Tetraselmis chuii</name>
    <dbReference type="NCBI Taxonomy" id="63592"/>
    <lineage>
        <taxon>Eukaryota</taxon>
        <taxon>Viridiplantae</taxon>
        <taxon>Chlorophyta</taxon>
        <taxon>core chlorophytes</taxon>
        <taxon>Chlorodendrophyceae</taxon>
        <taxon>Chlorodendrales</taxon>
        <taxon>Chlorodendraceae</taxon>
        <taxon>Tetraselmis</taxon>
    </lineage>
</organism>
<evidence type="ECO:0000313" key="1">
    <source>
        <dbReference type="EMBL" id="CAD9202147.1"/>
    </source>
</evidence>
<evidence type="ECO:0000313" key="2">
    <source>
        <dbReference type="EMBL" id="CAD9202148.1"/>
    </source>
</evidence>
<dbReference type="EMBL" id="HBGG01008690">
    <property type="protein sequence ID" value="CAD9202147.1"/>
    <property type="molecule type" value="Transcribed_RNA"/>
</dbReference>
<dbReference type="AlphaFoldDB" id="A0A6U1F596"/>
<proteinExistence type="predicted"/>
<gene>
    <name evidence="1" type="ORF">TCHU04912_LOCUS4380</name>
    <name evidence="2" type="ORF">TCHU04912_LOCUS4381</name>
</gene>
<name>A0A6U1F596_9CHLO</name>
<dbReference type="EMBL" id="HBGG01008691">
    <property type="protein sequence ID" value="CAD9202148.1"/>
    <property type="molecule type" value="Transcribed_RNA"/>
</dbReference>
<reference evidence="2" key="1">
    <citation type="submission" date="2021-01" db="EMBL/GenBank/DDBJ databases">
        <authorList>
            <person name="Corre E."/>
            <person name="Pelletier E."/>
            <person name="Niang G."/>
            <person name="Scheremetjew M."/>
            <person name="Finn R."/>
            <person name="Kale V."/>
            <person name="Holt S."/>
            <person name="Cochrane G."/>
            <person name="Meng A."/>
            <person name="Brown T."/>
            <person name="Cohen L."/>
        </authorList>
    </citation>
    <scope>NUCLEOTIDE SEQUENCE</scope>
    <source>
        <strain evidence="2">PLY429</strain>
    </source>
</reference>
<accession>A0A6U1F596</accession>
<protein>
    <submittedName>
        <fullName evidence="2">Uncharacterized protein</fullName>
    </submittedName>
</protein>
<sequence length="149" mass="16918">MSSSTASQKGKGPKKITAIDAEMQMKGIAGGLTGALENFHLRQREIEKELKVDAEGLAEVENELYKLNKKRKSLEERLKKGREWLEHYEINIAPFEGQYDKMVAGMGEIYSTAKDGHTKGIELLKKDFGYHPAYKRHDDKFTATPFKPM</sequence>